<feature type="compositionally biased region" description="Basic and acidic residues" evidence="3">
    <location>
        <begin position="391"/>
        <end position="404"/>
    </location>
</feature>
<comment type="caution">
    <text evidence="6">The sequence shown here is derived from an EMBL/GenBank/DDBJ whole genome shotgun (WGS) entry which is preliminary data.</text>
</comment>
<feature type="domain" description="Ubiquitin-like protease family profile" evidence="4">
    <location>
        <begin position="934"/>
        <end position="1043"/>
    </location>
</feature>
<feature type="compositionally biased region" description="Polar residues" evidence="3">
    <location>
        <begin position="673"/>
        <end position="691"/>
    </location>
</feature>
<proteinExistence type="predicted"/>
<evidence type="ECO:0000256" key="2">
    <source>
        <dbReference type="ARBA" id="ARBA00022801"/>
    </source>
</evidence>
<evidence type="ECO:0000313" key="6">
    <source>
        <dbReference type="EMBL" id="KAH0886995.1"/>
    </source>
</evidence>
<dbReference type="PANTHER" id="PTHR48449:SF1">
    <property type="entry name" value="DUF1985 DOMAIN-CONTAINING PROTEIN"/>
    <property type="match status" value="1"/>
</dbReference>
<dbReference type="EMBL" id="JAGKQM010000014">
    <property type="protein sequence ID" value="KAH0886995.1"/>
    <property type="molecule type" value="Genomic_DNA"/>
</dbReference>
<feature type="region of interest" description="Disordered" evidence="3">
    <location>
        <begin position="459"/>
        <end position="730"/>
    </location>
</feature>
<sequence>NAVDLRLPKRLFATDRFPQHRLNIYSRPNILAFLRHVLRDSPAFRKIRESSFGKLFDLPTRQIPVSCKLIYSLLSRQLLCNQEYTLWSVFGKDPLRFSLEEFGTITSLNCGGLPEGYEAPDHNRKSANKQKRAQKDPLWEQIVSKYNNITIADLADELENDTQMDEWRKIPLALIIIVDGMFIASQQTHHPTLRYVQMLEDVDTFFEFPWGRESFVHTIRCMKPPKFDKGKPVDNPIDLLRLKLKQESFRLTGFPLALQLLAFKAIPMLQSKIPAPQNEQTIMDLTQPNLPNHPSIELDSVLQVEYNPTLLVTPLIPLVRGPQPMWGLWSNEKTYDKVTYMEQLIANNHRFSKTIWPGGDCSEPLFTFTPIPEEPVHKKHTVPRKRKERYRTKEKDQSDTEQRRITRFQAASTSTTGPTNELLEARVITLEANVTVMEGKLTVLEATVAKLGASNERLKEKLNRKRKRSRAVSSPSDFNNLGGPDHYLSHHNSPDHNSSHQHSHVHNSPNQHANDHQSRDQNSPHRRSPNHCSPNHHSPDTNSPQNRSPNHCSPNHHSPTNQLPHLNSLAHDSLNTKSPNHRTESPSSPDHNSTEHTISLDHPSPNHHSSKHVSPANDSGLPSSPMITLSDHVFNTPISPTYRPPPHAALSPQVSPSQQFAPIATLPQFDATPLNQPTSQSSPAHSLTLTEPDTAPPVYDSSALPYTPLPLFTPRPTDTTTPTSSPNKLAGFSTHCSTPNAFAATAVLKGSTSTFSETPRRLIDEEQKIDHGPGELSDSSPEKTVRRVIDELKAQTRYLDVCELSDSSPAKKNTPHSPSDDENALAEAFINRPDFPHYLLITPPPNDLWDIFSKIFTTPFPSSEHTFSYSTNMVPVFLRQVPLPSPASHSLPIDRLAVINIMILHLPFSHSFHSPDSLVRTSIVINNDRCFQQHMDVLMHTLGVRHKDVLLMENASFTPPTLTSLMQSKDRQFQAAIKKDKIRWDSRLTKLILLPGQTWMKEVHKVYAHMIWAHMHWVGLAINLVAGHVEVLDSLLDLNDEDAVL</sequence>
<dbReference type="Proteomes" id="UP000824890">
    <property type="component" value="Unassembled WGS sequence"/>
</dbReference>
<feature type="non-terminal residue" evidence="6">
    <location>
        <position position="1"/>
    </location>
</feature>
<feature type="region of interest" description="Disordered" evidence="3">
    <location>
        <begin position="376"/>
        <end position="417"/>
    </location>
</feature>
<feature type="compositionally biased region" description="Basic residues" evidence="3">
    <location>
        <begin position="377"/>
        <end position="390"/>
    </location>
</feature>
<dbReference type="InterPro" id="IPR003653">
    <property type="entry name" value="Peptidase_C48_C"/>
</dbReference>
<dbReference type="Pfam" id="PF09331">
    <property type="entry name" value="DUF1985"/>
    <property type="match status" value="1"/>
</dbReference>
<evidence type="ECO:0000256" key="3">
    <source>
        <dbReference type="SAM" id="MobiDB-lite"/>
    </source>
</evidence>
<dbReference type="Pfam" id="PF02902">
    <property type="entry name" value="Peptidase_C48"/>
    <property type="match status" value="1"/>
</dbReference>
<dbReference type="InterPro" id="IPR015410">
    <property type="entry name" value="DUF1985"/>
</dbReference>
<evidence type="ECO:0000313" key="7">
    <source>
        <dbReference type="Proteomes" id="UP000824890"/>
    </source>
</evidence>
<evidence type="ECO:0000259" key="4">
    <source>
        <dbReference type="Pfam" id="PF02902"/>
    </source>
</evidence>
<accession>A0ABQ8A386</accession>
<organism evidence="6 7">
    <name type="scientific">Brassica napus</name>
    <name type="common">Rape</name>
    <dbReference type="NCBI Taxonomy" id="3708"/>
    <lineage>
        <taxon>Eukaryota</taxon>
        <taxon>Viridiplantae</taxon>
        <taxon>Streptophyta</taxon>
        <taxon>Embryophyta</taxon>
        <taxon>Tracheophyta</taxon>
        <taxon>Spermatophyta</taxon>
        <taxon>Magnoliopsida</taxon>
        <taxon>eudicotyledons</taxon>
        <taxon>Gunneridae</taxon>
        <taxon>Pentapetalae</taxon>
        <taxon>rosids</taxon>
        <taxon>malvids</taxon>
        <taxon>Brassicales</taxon>
        <taxon>Brassicaceae</taxon>
        <taxon>Brassiceae</taxon>
        <taxon>Brassica</taxon>
    </lineage>
</organism>
<feature type="compositionally biased region" description="Polar residues" evidence="3">
    <location>
        <begin position="530"/>
        <end position="565"/>
    </location>
</feature>
<feature type="compositionally biased region" description="Low complexity" evidence="3">
    <location>
        <begin position="714"/>
        <end position="726"/>
    </location>
</feature>
<reference evidence="6 7" key="1">
    <citation type="submission" date="2021-05" db="EMBL/GenBank/DDBJ databases">
        <title>Genome Assembly of Synthetic Allotetraploid Brassica napus Reveals Homoeologous Exchanges between Subgenomes.</title>
        <authorList>
            <person name="Davis J.T."/>
        </authorList>
    </citation>
    <scope>NUCLEOTIDE SEQUENCE [LARGE SCALE GENOMIC DNA]</scope>
    <source>
        <strain evidence="7">cv. Da-Ae</strain>
        <tissue evidence="6">Seedling</tissue>
    </source>
</reference>
<name>A0ABQ8A386_BRANA</name>
<feature type="domain" description="DUF1985" evidence="5">
    <location>
        <begin position="74"/>
        <end position="220"/>
    </location>
</feature>
<feature type="compositionally biased region" description="Polar residues" evidence="3">
    <location>
        <begin position="616"/>
        <end position="627"/>
    </location>
</feature>
<evidence type="ECO:0000256" key="1">
    <source>
        <dbReference type="ARBA" id="ARBA00022670"/>
    </source>
</evidence>
<evidence type="ECO:0000259" key="5">
    <source>
        <dbReference type="Pfam" id="PF09331"/>
    </source>
</evidence>
<keyword evidence="1" id="KW-0645">Protease</keyword>
<feature type="compositionally biased region" description="Polar residues" evidence="3">
    <location>
        <begin position="585"/>
        <end position="597"/>
    </location>
</feature>
<keyword evidence="2" id="KW-0378">Hydrolase</keyword>
<protein>
    <recommendedName>
        <fullName evidence="8">DUF1985 domain-containing protein</fullName>
    </recommendedName>
</protein>
<keyword evidence="7" id="KW-1185">Reference proteome</keyword>
<gene>
    <name evidence="6" type="ORF">HID58_063091</name>
</gene>
<dbReference type="PANTHER" id="PTHR48449">
    <property type="entry name" value="DUF1985 DOMAIN-CONTAINING PROTEIN"/>
    <property type="match status" value="1"/>
</dbReference>
<feature type="compositionally biased region" description="Basic and acidic residues" evidence="3">
    <location>
        <begin position="513"/>
        <end position="523"/>
    </location>
</feature>
<evidence type="ECO:0008006" key="8">
    <source>
        <dbReference type="Google" id="ProtNLM"/>
    </source>
</evidence>
<feature type="non-terminal residue" evidence="6">
    <location>
        <position position="1045"/>
    </location>
</feature>